<gene>
    <name evidence="2" type="primary">LOC115886186</name>
</gene>
<accession>A0A6J2YE25</accession>
<name>A0A6J2YE25_SITOR</name>
<dbReference type="RefSeq" id="XP_030761135.1">
    <property type="nucleotide sequence ID" value="XM_030905275.1"/>
</dbReference>
<evidence type="ECO:0000313" key="2">
    <source>
        <dbReference type="RefSeq" id="XP_030761135.1"/>
    </source>
</evidence>
<dbReference type="KEGG" id="soy:115886186"/>
<dbReference type="InParanoid" id="A0A6J2YE25"/>
<dbReference type="GeneID" id="115886186"/>
<keyword evidence="1" id="KW-1185">Reference proteome</keyword>
<protein>
    <submittedName>
        <fullName evidence="2">Uncharacterized protein LOC115886186</fullName>
    </submittedName>
</protein>
<dbReference type="AlphaFoldDB" id="A0A6J2YE25"/>
<sequence>MKMTSEEILKCFNRKRIFLKRSISATGIDMPNITTLNLRDTKSVTCNMETPQMKLNKSKKEEDDFDFHDAIKTRDIYSGDTILVNREALMYQGKKYNINDIASAWKKDCRMWLWKNTWEFKMHKSVGEKIR</sequence>
<organism evidence="1 2">
    <name type="scientific">Sitophilus oryzae</name>
    <name type="common">Rice weevil</name>
    <name type="synonym">Curculio oryzae</name>
    <dbReference type="NCBI Taxonomy" id="7048"/>
    <lineage>
        <taxon>Eukaryota</taxon>
        <taxon>Metazoa</taxon>
        <taxon>Ecdysozoa</taxon>
        <taxon>Arthropoda</taxon>
        <taxon>Hexapoda</taxon>
        <taxon>Insecta</taxon>
        <taxon>Pterygota</taxon>
        <taxon>Neoptera</taxon>
        <taxon>Endopterygota</taxon>
        <taxon>Coleoptera</taxon>
        <taxon>Polyphaga</taxon>
        <taxon>Cucujiformia</taxon>
        <taxon>Curculionidae</taxon>
        <taxon>Dryophthorinae</taxon>
        <taxon>Sitophilus</taxon>
    </lineage>
</organism>
<evidence type="ECO:0000313" key="1">
    <source>
        <dbReference type="Proteomes" id="UP000504635"/>
    </source>
</evidence>
<reference evidence="2" key="1">
    <citation type="submission" date="2025-08" db="UniProtKB">
        <authorList>
            <consortium name="RefSeq"/>
        </authorList>
    </citation>
    <scope>IDENTIFICATION</scope>
    <source>
        <tissue evidence="2">Gonads</tissue>
    </source>
</reference>
<dbReference type="Proteomes" id="UP000504635">
    <property type="component" value="Unplaced"/>
</dbReference>
<dbReference type="OrthoDB" id="7697968at2759"/>
<proteinExistence type="predicted"/>